<proteinExistence type="predicted"/>
<dbReference type="EMBL" id="DPXL01000073">
    <property type="protein sequence ID" value="HCM31119.1"/>
    <property type="molecule type" value="Genomic_DNA"/>
</dbReference>
<organism evidence="1 2">
    <name type="scientific">Acinetobacter radioresistens</name>
    <dbReference type="NCBI Taxonomy" id="40216"/>
    <lineage>
        <taxon>Bacteria</taxon>
        <taxon>Pseudomonadati</taxon>
        <taxon>Pseudomonadota</taxon>
        <taxon>Gammaproteobacteria</taxon>
        <taxon>Moraxellales</taxon>
        <taxon>Moraxellaceae</taxon>
        <taxon>Acinetobacter</taxon>
    </lineage>
</organism>
<sequence>MSLGIEIREWRKQLVEKLLLNGVRAEDLEKHVKAAEMAIYGNQTVTLTIEVPLKYANELNTILLDFSQKNGCFVMPKA</sequence>
<name>A0A3D3FZB2_ACIRA</name>
<dbReference type="AlphaFoldDB" id="A0A3D3FZB2"/>
<evidence type="ECO:0000313" key="2">
    <source>
        <dbReference type="Proteomes" id="UP000262257"/>
    </source>
</evidence>
<protein>
    <submittedName>
        <fullName evidence="1">Uncharacterized protein</fullName>
    </submittedName>
</protein>
<comment type="caution">
    <text evidence="1">The sequence shown here is derived from an EMBL/GenBank/DDBJ whole genome shotgun (WGS) entry which is preliminary data.</text>
</comment>
<gene>
    <name evidence="1" type="ORF">DIC32_05560</name>
</gene>
<evidence type="ECO:0000313" key="1">
    <source>
        <dbReference type="EMBL" id="HCM31119.1"/>
    </source>
</evidence>
<accession>A0A3D3FZB2</accession>
<reference evidence="1 2" key="1">
    <citation type="journal article" date="2018" name="Nat. Biotechnol.">
        <title>A standardized bacterial taxonomy based on genome phylogeny substantially revises the tree of life.</title>
        <authorList>
            <person name="Parks D.H."/>
            <person name="Chuvochina M."/>
            <person name="Waite D.W."/>
            <person name="Rinke C."/>
            <person name="Skarshewski A."/>
            <person name="Chaumeil P.A."/>
            <person name="Hugenholtz P."/>
        </authorList>
    </citation>
    <scope>NUCLEOTIDE SEQUENCE [LARGE SCALE GENOMIC DNA]</scope>
    <source>
        <strain evidence="1">UBA10045</strain>
    </source>
</reference>
<dbReference type="Proteomes" id="UP000262257">
    <property type="component" value="Unassembled WGS sequence"/>
</dbReference>